<gene>
    <name evidence="5" type="ORF">FNF31_03835</name>
</gene>
<protein>
    <submittedName>
        <fullName evidence="5">Uncharacterized protein</fullName>
    </submittedName>
</protein>
<comment type="caution">
    <text evidence="5">The sequence shown here is derived from an EMBL/GenBank/DDBJ whole genome shotgun (WGS) entry which is preliminary data.</text>
</comment>
<dbReference type="SMART" id="SM00248">
    <property type="entry name" value="ANK"/>
    <property type="match status" value="5"/>
</dbReference>
<keyword evidence="1" id="KW-0677">Repeat</keyword>
<evidence type="ECO:0000313" key="5">
    <source>
        <dbReference type="EMBL" id="KAA0161376.1"/>
    </source>
</evidence>
<dbReference type="PROSITE" id="PS50297">
    <property type="entry name" value="ANK_REP_REGION"/>
    <property type="match status" value="3"/>
</dbReference>
<accession>A0A5A8D7L1</accession>
<dbReference type="EMBL" id="VLTM01000036">
    <property type="protein sequence ID" value="KAA0161376.1"/>
    <property type="molecule type" value="Genomic_DNA"/>
</dbReference>
<dbReference type="PANTHER" id="PTHR24171">
    <property type="entry name" value="ANKYRIN REPEAT DOMAIN-CONTAINING PROTEIN 39-RELATED"/>
    <property type="match status" value="1"/>
</dbReference>
<evidence type="ECO:0000313" key="6">
    <source>
        <dbReference type="Proteomes" id="UP000325113"/>
    </source>
</evidence>
<feature type="repeat" description="ANK" evidence="3">
    <location>
        <begin position="42"/>
        <end position="74"/>
    </location>
</feature>
<feature type="repeat" description="ANK" evidence="3">
    <location>
        <begin position="75"/>
        <end position="107"/>
    </location>
</feature>
<dbReference type="AlphaFoldDB" id="A0A5A8D7L1"/>
<feature type="compositionally biased region" description="Basic and acidic residues" evidence="4">
    <location>
        <begin position="544"/>
        <end position="553"/>
    </location>
</feature>
<dbReference type="Gene3D" id="1.25.40.20">
    <property type="entry name" value="Ankyrin repeat-containing domain"/>
    <property type="match status" value="1"/>
</dbReference>
<feature type="region of interest" description="Disordered" evidence="4">
    <location>
        <begin position="519"/>
        <end position="576"/>
    </location>
</feature>
<evidence type="ECO:0000256" key="3">
    <source>
        <dbReference type="PROSITE-ProRule" id="PRU00023"/>
    </source>
</evidence>
<dbReference type="PANTHER" id="PTHR24171:SF8">
    <property type="entry name" value="BRCA1-ASSOCIATED RING DOMAIN PROTEIN 1"/>
    <property type="match status" value="1"/>
</dbReference>
<feature type="region of interest" description="Disordered" evidence="4">
    <location>
        <begin position="176"/>
        <end position="239"/>
    </location>
</feature>
<evidence type="ECO:0000256" key="2">
    <source>
        <dbReference type="ARBA" id="ARBA00023043"/>
    </source>
</evidence>
<reference evidence="5 6" key="1">
    <citation type="submission" date="2019-07" db="EMBL/GenBank/DDBJ databases">
        <title>Genomes of Cafeteria roenbergensis.</title>
        <authorList>
            <person name="Fischer M.G."/>
            <person name="Hackl T."/>
            <person name="Roman M."/>
        </authorList>
    </citation>
    <scope>NUCLEOTIDE SEQUENCE [LARGE SCALE GENOMIC DNA]</scope>
    <source>
        <strain evidence="5 6">Cflag</strain>
    </source>
</reference>
<dbReference type="Proteomes" id="UP000325113">
    <property type="component" value="Unassembled WGS sequence"/>
</dbReference>
<feature type="compositionally biased region" description="Low complexity" evidence="4">
    <location>
        <begin position="207"/>
        <end position="231"/>
    </location>
</feature>
<evidence type="ECO:0000256" key="1">
    <source>
        <dbReference type="ARBA" id="ARBA00022737"/>
    </source>
</evidence>
<organism evidence="5 6">
    <name type="scientific">Cafeteria roenbergensis</name>
    <name type="common">Marine flagellate</name>
    <dbReference type="NCBI Taxonomy" id="33653"/>
    <lineage>
        <taxon>Eukaryota</taxon>
        <taxon>Sar</taxon>
        <taxon>Stramenopiles</taxon>
        <taxon>Bigyra</taxon>
        <taxon>Opalozoa</taxon>
        <taxon>Bicosoecida</taxon>
        <taxon>Cafeteriaceae</taxon>
        <taxon>Cafeteria</taxon>
    </lineage>
</organism>
<feature type="repeat" description="ANK" evidence="3">
    <location>
        <begin position="108"/>
        <end position="140"/>
    </location>
</feature>
<dbReference type="InterPro" id="IPR036770">
    <property type="entry name" value="Ankyrin_rpt-contain_sf"/>
</dbReference>
<feature type="compositionally biased region" description="Gly residues" evidence="4">
    <location>
        <begin position="190"/>
        <end position="201"/>
    </location>
</feature>
<dbReference type="PROSITE" id="PS50088">
    <property type="entry name" value="ANK_REPEAT"/>
    <property type="match status" value="4"/>
</dbReference>
<name>A0A5A8D7L1_CAFRO</name>
<sequence>MTAATDCASGRTALMVCSASGDVAAVELLLNAGASVHVADDAGMTALHHAIRSRHDPVARLLLAAGSDVDAADGSGDTLLLAAIEVKLPSVVKVLLDAGADIELASPSGETPLMRAARLDLAGMVRELIRRGCDVRARDGVGDKAFDVAVSHGSFGVTRLLLRADPVQRADRLAAAAVGQRRSKSRSAAGDGGSASGIRGGGDGDESSGAGLRHGSASDGASAAGALPAGGRPMSPLEGSALADDARLGVLVDEAGRLGADPEDDDDRVLEFELAFGLPADVWDIVKRFGLQALADRLANIESLRSANDFNTVGRRELARAGLSPREVFEYSEAVRQRLHEELLDRAAVHQPDVPLADNFAWVGAVGRLVQRSAGAAAAALCCGACTDQVGDPRGFGAGVEERAVATATPEQREAYRQEMLRDAEMAAADRGFELLDEEDDEEGCPPCCCCVALAEDELEAEGLCGQVSRVAILATGGIVADATGIEFLGDVCDGKRLGSTATAAARLRMQRSASVAAQARRRELVKRHPRTSDDDPVSAKSSVVHELDPHDGLEDDEGSSDAMAQARELDLGRLH</sequence>
<proteinExistence type="predicted"/>
<feature type="repeat" description="ANK" evidence="3">
    <location>
        <begin position="9"/>
        <end position="41"/>
    </location>
</feature>
<evidence type="ECO:0000256" key="4">
    <source>
        <dbReference type="SAM" id="MobiDB-lite"/>
    </source>
</evidence>
<keyword evidence="2 3" id="KW-0040">ANK repeat</keyword>
<dbReference type="SUPFAM" id="SSF48403">
    <property type="entry name" value="Ankyrin repeat"/>
    <property type="match status" value="1"/>
</dbReference>
<dbReference type="GO" id="GO:0085020">
    <property type="term" value="P:protein K6-linked ubiquitination"/>
    <property type="evidence" value="ECO:0007669"/>
    <property type="project" value="TreeGrafter"/>
</dbReference>
<dbReference type="InterPro" id="IPR002110">
    <property type="entry name" value="Ankyrin_rpt"/>
</dbReference>
<dbReference type="Pfam" id="PF12796">
    <property type="entry name" value="Ank_2"/>
    <property type="match status" value="2"/>
</dbReference>
<dbReference type="GO" id="GO:0004842">
    <property type="term" value="F:ubiquitin-protein transferase activity"/>
    <property type="evidence" value="ECO:0007669"/>
    <property type="project" value="TreeGrafter"/>
</dbReference>